<protein>
    <submittedName>
        <fullName evidence="1">Uncharacterized protein</fullName>
    </submittedName>
</protein>
<sequence length="128" mass="15297">MAPFYWITMIIIFSKFLRELNSSGLFENINYDLYPKLGVIYGCDKEKREIKITLSTLNDKENRVTITVQSDVDWNKRKQLRAVLINESLYISHGDFIDRVTPIFIRNYFFKFDIIDFLSIVICQNRKR</sequence>
<gene>
    <name evidence="1" type="ORF">P7V44_04970</name>
    <name evidence="2" type="ORF">Q5E86_08340</name>
</gene>
<organism evidence="1 3">
    <name type="scientific">Providencia huashanensis</name>
    <dbReference type="NCBI Taxonomy" id="3037798"/>
    <lineage>
        <taxon>Bacteria</taxon>
        <taxon>Pseudomonadati</taxon>
        <taxon>Pseudomonadota</taxon>
        <taxon>Gammaproteobacteria</taxon>
        <taxon>Enterobacterales</taxon>
        <taxon>Morganellaceae</taxon>
        <taxon>Providencia</taxon>
    </lineage>
</organism>
<dbReference type="Proteomes" id="UP001156701">
    <property type="component" value="Unassembled WGS sequence"/>
</dbReference>
<evidence type="ECO:0000313" key="3">
    <source>
        <dbReference type="Proteomes" id="UP001156701"/>
    </source>
</evidence>
<comment type="caution">
    <text evidence="1">The sequence shown here is derived from an EMBL/GenBank/DDBJ whole genome shotgun (WGS) entry which is preliminary data.</text>
</comment>
<reference evidence="1" key="1">
    <citation type="submission" date="2023-03" db="EMBL/GenBank/DDBJ databases">
        <title>a new species belonging to Providencia genus.</title>
        <authorList>
            <person name="Yang W."/>
            <person name="Hu F."/>
            <person name="Shen S."/>
            <person name="Ding L."/>
            <person name="Yin D."/>
        </authorList>
    </citation>
    <scope>NUCLEOTIDE SEQUENCE</scope>
    <source>
        <strain evidence="1">CRE-3FA-0001</strain>
    </source>
</reference>
<accession>A0AA42FFB9</accession>
<keyword evidence="4" id="KW-1185">Reference proteome</keyword>
<reference evidence="2" key="3">
    <citation type="journal article" date="2024" name="Int. J. Antimicrob. Agents">
        <title>Identification of a novel Providencia species showing multi-drug-resistant in three patients with hospital-acquired infection.</title>
        <authorList>
            <person name="Yang W."/>
            <person name="Chen J."/>
            <person name="Yang F."/>
            <person name="Ji P."/>
            <person name="Shen S."/>
            <person name="Yin D."/>
            <person name="Hu F."/>
        </authorList>
    </citation>
    <scope>NUCLEOTIDE SEQUENCE</scope>
    <source>
        <strain evidence="2">CRE-138-0111</strain>
    </source>
</reference>
<evidence type="ECO:0000313" key="2">
    <source>
        <dbReference type="EMBL" id="MDO7856367.1"/>
    </source>
</evidence>
<evidence type="ECO:0000313" key="4">
    <source>
        <dbReference type="Proteomes" id="UP001176478"/>
    </source>
</evidence>
<name>A0AA42FFB9_9GAMM</name>
<reference evidence="2" key="2">
    <citation type="submission" date="2023-07" db="EMBL/GenBank/DDBJ databases">
        <authorList>
            <person name="Yang W."/>
            <person name="Chen J."/>
            <person name="Ji P."/>
            <person name="Hu F."/>
        </authorList>
    </citation>
    <scope>NUCLEOTIDE SEQUENCE</scope>
    <source>
        <strain evidence="2">CRE-138-0111</strain>
    </source>
</reference>
<dbReference type="EMBL" id="JARRYG010000004">
    <property type="protein sequence ID" value="MDG4695589.1"/>
    <property type="molecule type" value="Genomic_DNA"/>
</dbReference>
<proteinExistence type="predicted"/>
<evidence type="ECO:0000313" key="1">
    <source>
        <dbReference type="EMBL" id="MDG4695589.1"/>
    </source>
</evidence>
<dbReference type="Proteomes" id="UP001176478">
    <property type="component" value="Unassembled WGS sequence"/>
</dbReference>
<dbReference type="AlphaFoldDB" id="A0AA42FFB9"/>
<dbReference type="RefSeq" id="WP_042844968.1">
    <property type="nucleotide sequence ID" value="NZ_JARRYG010000004.1"/>
</dbReference>
<dbReference type="EMBL" id="JAUQTG010000003">
    <property type="protein sequence ID" value="MDO7856367.1"/>
    <property type="molecule type" value="Genomic_DNA"/>
</dbReference>